<keyword evidence="2" id="KW-1185">Reference proteome</keyword>
<dbReference type="STRING" id="1715692.RUE5091_02348"/>
<reference evidence="2" key="1">
    <citation type="submission" date="2015-09" db="EMBL/GenBank/DDBJ databases">
        <authorList>
            <person name="Rodrigo-Torres L."/>
            <person name="Arahal D.R."/>
        </authorList>
    </citation>
    <scope>NUCLEOTIDE SEQUENCE [LARGE SCALE GENOMIC DNA]</scope>
    <source>
        <strain evidence="2">CECT 5091</strain>
    </source>
</reference>
<dbReference type="AlphaFoldDB" id="A0A0N7M9Q5"/>
<evidence type="ECO:0000313" key="2">
    <source>
        <dbReference type="Proteomes" id="UP000051260"/>
    </source>
</evidence>
<accession>A0A0N7M9Q5</accession>
<gene>
    <name evidence="1" type="ORF">RUE5091_02348</name>
</gene>
<dbReference type="EMBL" id="CYUD01000006">
    <property type="protein sequence ID" value="CUK02217.1"/>
    <property type="molecule type" value="Genomic_DNA"/>
</dbReference>
<proteinExistence type="predicted"/>
<sequence>MATIVKRPSGKWQATVRKDGQSRSKSFLKRADATKWACETELSADRGLLTPDLSVNASEMTLGEVLRKYRDNITSEKRCADACSD</sequence>
<name>A0A0N7M9Q5_9RHOB</name>
<dbReference type="Proteomes" id="UP000051260">
    <property type="component" value="Unassembled WGS sequence"/>
</dbReference>
<organism evidence="1 2">
    <name type="scientific">Ruegeria denitrificans</name>
    <dbReference type="NCBI Taxonomy" id="1715692"/>
    <lineage>
        <taxon>Bacteria</taxon>
        <taxon>Pseudomonadati</taxon>
        <taxon>Pseudomonadota</taxon>
        <taxon>Alphaproteobacteria</taxon>
        <taxon>Rhodobacterales</taxon>
        <taxon>Roseobacteraceae</taxon>
        <taxon>Ruegeria</taxon>
    </lineage>
</organism>
<protein>
    <submittedName>
        <fullName evidence="1">Uncharacterized protein</fullName>
    </submittedName>
</protein>
<evidence type="ECO:0000313" key="1">
    <source>
        <dbReference type="EMBL" id="CUK02217.1"/>
    </source>
</evidence>